<dbReference type="InterPro" id="IPR033469">
    <property type="entry name" value="CYTH-like_dom_sf"/>
</dbReference>
<dbReference type="AlphaFoldDB" id="A0A1E3HFN8"/>
<comment type="cofactor">
    <cofactor evidence="1 8">
        <name>Mg(2+)</name>
        <dbReference type="ChEBI" id="CHEBI:18420"/>
    </cofactor>
</comment>
<keyword evidence="12" id="KW-1185">Reference proteome</keyword>
<dbReference type="Gene3D" id="3.20.100.10">
    <property type="entry name" value="mRNA triphosphatase Cet1-like"/>
    <property type="match status" value="1"/>
</dbReference>
<evidence type="ECO:0000313" key="12">
    <source>
        <dbReference type="Proteomes" id="UP000094065"/>
    </source>
</evidence>
<evidence type="ECO:0000256" key="9">
    <source>
        <dbReference type="SAM" id="MobiDB-lite"/>
    </source>
</evidence>
<evidence type="ECO:0000313" key="11">
    <source>
        <dbReference type="EMBL" id="ODN75179.1"/>
    </source>
</evidence>
<keyword evidence="5 8" id="KW-0378">Hydrolase</keyword>
<proteinExistence type="inferred from homology"/>
<evidence type="ECO:0000256" key="5">
    <source>
        <dbReference type="ARBA" id="ARBA00022801"/>
    </source>
</evidence>
<comment type="similarity">
    <text evidence="3 8">Belongs to the fungal TPase family.</text>
</comment>
<comment type="catalytic activity">
    <reaction evidence="7">
        <text>a 5'-end triphospho-ribonucleoside in mRNA + H2O = a 5'-end diphospho-ribonucleoside in mRNA + phosphate + H(+)</text>
        <dbReference type="Rhea" id="RHEA:67004"/>
        <dbReference type="Rhea" id="RHEA-COMP:17164"/>
        <dbReference type="Rhea" id="RHEA-COMP:17165"/>
        <dbReference type="ChEBI" id="CHEBI:15377"/>
        <dbReference type="ChEBI" id="CHEBI:15378"/>
        <dbReference type="ChEBI" id="CHEBI:43474"/>
        <dbReference type="ChEBI" id="CHEBI:167616"/>
        <dbReference type="ChEBI" id="CHEBI:167618"/>
        <dbReference type="EC" id="3.6.1.74"/>
    </reaction>
    <physiologicalReaction direction="left-to-right" evidence="7">
        <dbReference type="Rhea" id="RHEA:67005"/>
    </physiologicalReaction>
</comment>
<dbReference type="GO" id="GO:0006370">
    <property type="term" value="P:7-methylguanosine mRNA capping"/>
    <property type="evidence" value="ECO:0007669"/>
    <property type="project" value="UniProtKB-UniRule"/>
</dbReference>
<comment type="function">
    <text evidence="8">First step of mRNA capping. Converts the 5'-triphosphate end of a nascent mRNA chain into a diphosphate end.</text>
</comment>
<dbReference type="EC" id="3.6.1.74" evidence="8"/>
<dbReference type="SUPFAM" id="SSF55154">
    <property type="entry name" value="CYTH-like phosphatases"/>
    <property type="match status" value="1"/>
</dbReference>
<organism evidence="11 12">
    <name type="scientific">Cryptococcus amylolentus CBS 6039</name>
    <dbReference type="NCBI Taxonomy" id="1295533"/>
    <lineage>
        <taxon>Eukaryota</taxon>
        <taxon>Fungi</taxon>
        <taxon>Dikarya</taxon>
        <taxon>Basidiomycota</taxon>
        <taxon>Agaricomycotina</taxon>
        <taxon>Tremellomycetes</taxon>
        <taxon>Tremellales</taxon>
        <taxon>Cryptococcaceae</taxon>
        <taxon>Cryptococcus</taxon>
    </lineage>
</organism>
<dbReference type="GO" id="GO:0140818">
    <property type="term" value="F:mRNA 5'-triphosphate monophosphatase activity"/>
    <property type="evidence" value="ECO:0007669"/>
    <property type="project" value="UniProtKB-EC"/>
</dbReference>
<reference evidence="11 12" key="1">
    <citation type="submission" date="2016-06" db="EMBL/GenBank/DDBJ databases">
        <title>Evolution of pathogenesis and genome organization in the Tremellales.</title>
        <authorList>
            <person name="Cuomo C."/>
            <person name="Litvintseva A."/>
            <person name="Heitman J."/>
            <person name="Chen Y."/>
            <person name="Sun S."/>
            <person name="Springer D."/>
            <person name="Dromer F."/>
            <person name="Young S."/>
            <person name="Zeng Q."/>
            <person name="Chapman S."/>
            <person name="Gujja S."/>
            <person name="Saif S."/>
            <person name="Birren B."/>
        </authorList>
    </citation>
    <scope>NUCLEOTIDE SEQUENCE [LARGE SCALE GENOMIC DNA]</scope>
    <source>
        <strain evidence="11 12">CBS 6039</strain>
    </source>
</reference>
<dbReference type="GO" id="GO:0031533">
    <property type="term" value="C:mRNA capping enzyme complex"/>
    <property type="evidence" value="ECO:0007669"/>
    <property type="project" value="UniProtKB-UniRule"/>
</dbReference>
<keyword evidence="6 8" id="KW-0539">Nucleus</keyword>
<evidence type="ECO:0000256" key="7">
    <source>
        <dbReference type="ARBA" id="ARBA00047740"/>
    </source>
</evidence>
<comment type="subunit">
    <text evidence="8">Heterodimer. The mRNA-capping enzyme is composed of two separate chains alpha and beta, respectively a mRNA guanylyltransferase and an mRNA 5'-triphosphate monophosphatase.</text>
</comment>
<evidence type="ECO:0000259" key="10">
    <source>
        <dbReference type="Pfam" id="PF02940"/>
    </source>
</evidence>
<feature type="compositionally biased region" description="Basic and acidic residues" evidence="9">
    <location>
        <begin position="94"/>
        <end position="104"/>
    </location>
</feature>
<evidence type="ECO:0000256" key="4">
    <source>
        <dbReference type="ARBA" id="ARBA00022664"/>
    </source>
</evidence>
<evidence type="ECO:0000256" key="8">
    <source>
        <dbReference type="RuleBase" id="RU367053"/>
    </source>
</evidence>
<evidence type="ECO:0000256" key="3">
    <source>
        <dbReference type="ARBA" id="ARBA00006345"/>
    </source>
</evidence>
<feature type="compositionally biased region" description="Pro residues" evidence="9">
    <location>
        <begin position="1"/>
        <end position="11"/>
    </location>
</feature>
<dbReference type="Pfam" id="PF02940">
    <property type="entry name" value="mRNA_triPase"/>
    <property type="match status" value="1"/>
</dbReference>
<dbReference type="PANTHER" id="PTHR28118">
    <property type="entry name" value="POLYNUCLEOTIDE 5'-TRIPHOSPHATASE-RELATED"/>
    <property type="match status" value="1"/>
</dbReference>
<gene>
    <name evidence="11" type="ORF">L202_06378</name>
</gene>
<dbReference type="CDD" id="cd07470">
    <property type="entry name" value="CYTH-like_mRNA_RTPase"/>
    <property type="match status" value="1"/>
</dbReference>
<dbReference type="RefSeq" id="XP_018990829.1">
    <property type="nucleotide sequence ID" value="XM_019140854.1"/>
</dbReference>
<sequence>MPPFIPLPDRLPPNARLPTPPPNSPYTQLPLPTYGAPDIDLSIPLSATADYTTHAGGNRRMSDHGYENGGGVGGYYPGEETAAAAGGSYTPGEEPSRKRPRTEGEGANGNGSYVPRQRAAEHPPPPPPHSSQQAPMPGQSPLSGSIFNVSPRNPFTAVVGDWLLNVANGHQNIEIEIKLGMFQIPSQAGQPARRINLPSLIIPPDYPIGSFVSTLAPQHHKSLNNLLNRAVESQASLPRDAGRIYFKRSRLVDSFYDLGNEGGGKVRVSRDMKTGDVVESVRKRRVGDCNVFCPGSAYDLRISVNVEEPCEVPEGQPKIIREKDRACYQHQVCRVDLTSVNTFAKPSDAQCQPTSSFELEIEVLNCRRLLAEGKAQSDRFDEMLQNVLDSARMLVKNV</sequence>
<dbReference type="InterPro" id="IPR037009">
    <property type="entry name" value="mRNA_triPase_Cet1_sf"/>
</dbReference>
<feature type="region of interest" description="Disordered" evidence="9">
    <location>
        <begin position="77"/>
        <end position="148"/>
    </location>
</feature>
<comment type="caution">
    <text evidence="11">The sequence shown here is derived from an EMBL/GenBank/DDBJ whole genome shotgun (WGS) entry which is preliminary data.</text>
</comment>
<evidence type="ECO:0000256" key="6">
    <source>
        <dbReference type="ARBA" id="ARBA00023242"/>
    </source>
</evidence>
<dbReference type="InterPro" id="IPR040343">
    <property type="entry name" value="Cet1/Ctl1"/>
</dbReference>
<dbReference type="Proteomes" id="UP000094065">
    <property type="component" value="Unassembled WGS sequence"/>
</dbReference>
<evidence type="ECO:0000256" key="2">
    <source>
        <dbReference type="ARBA" id="ARBA00004123"/>
    </source>
</evidence>
<dbReference type="GO" id="GO:0004651">
    <property type="term" value="F:polynucleotide 5'-phosphatase activity"/>
    <property type="evidence" value="ECO:0007669"/>
    <property type="project" value="UniProtKB-UniRule"/>
</dbReference>
<keyword evidence="4 8" id="KW-0507">mRNA processing</keyword>
<dbReference type="STRING" id="1295533.A0A1E3HFN8"/>
<dbReference type="InterPro" id="IPR004206">
    <property type="entry name" value="mRNA_triPase_Cet1"/>
</dbReference>
<dbReference type="OrthoDB" id="272147at2759"/>
<dbReference type="GeneID" id="30157687"/>
<feature type="region of interest" description="Disordered" evidence="9">
    <location>
        <begin position="1"/>
        <end position="33"/>
    </location>
</feature>
<name>A0A1E3HFN8_9TREE</name>
<dbReference type="EMBL" id="AWGJ01000010">
    <property type="protein sequence ID" value="ODN75179.1"/>
    <property type="molecule type" value="Genomic_DNA"/>
</dbReference>
<feature type="domain" description="mRNA triphosphatase Cet1-like" evidence="10">
    <location>
        <begin position="153"/>
        <end position="363"/>
    </location>
</feature>
<protein>
    <recommendedName>
        <fullName evidence="8">mRNA-capping enzyme subunit beta</fullName>
        <ecNumber evidence="8">3.6.1.74</ecNumber>
    </recommendedName>
    <alternativeName>
        <fullName evidence="8">mRNA 5'-phosphatase</fullName>
    </alternativeName>
    <alternativeName>
        <fullName evidence="8">mRNA 5'-triphosphate monophosphatase</fullName>
    </alternativeName>
</protein>
<evidence type="ECO:0000256" key="1">
    <source>
        <dbReference type="ARBA" id="ARBA00001946"/>
    </source>
</evidence>
<comment type="subcellular location">
    <subcellularLocation>
        <location evidence="2 8">Nucleus</location>
    </subcellularLocation>
</comment>
<accession>A0A1E3HFN8</accession>
<keyword evidence="8" id="KW-0506">mRNA capping</keyword>
<dbReference type="PANTHER" id="PTHR28118:SF1">
    <property type="entry name" value="POLYNUCLEOTIDE 5'-TRIPHOSPHATASE CTL1-RELATED"/>
    <property type="match status" value="1"/>
</dbReference>